<dbReference type="InterPro" id="IPR050256">
    <property type="entry name" value="Glycosyltransferase_2"/>
</dbReference>
<evidence type="ECO:0000313" key="2">
    <source>
        <dbReference type="EMBL" id="SHI97149.1"/>
    </source>
</evidence>
<accession>A0A1M6FHP3</accession>
<dbReference type="InterPro" id="IPR001173">
    <property type="entry name" value="Glyco_trans_2-like"/>
</dbReference>
<evidence type="ECO:0000259" key="1">
    <source>
        <dbReference type="Pfam" id="PF00535"/>
    </source>
</evidence>
<feature type="domain" description="Glycosyltransferase 2-like" evidence="1">
    <location>
        <begin position="5"/>
        <end position="162"/>
    </location>
</feature>
<sequence length="226" mass="25473">MKAMVAIPAYNEEKNIFSVVEAVKFHHPEVDVVVINDGSRDNTGREAQRAGAFVINLPQNLGIGGAVQTGYIYAKKKGYDAVIQIDGDGQHNPKDLSKMLEAIEKDKVDMVIGSRFVEKTDYKSSSMRKLGINFFSRFVSFMCKEDFSDTTSGYRAVNKKVIELFARYYPRDYPEVETIVYASKRGVRIKEISVDMNERQGGKSSITPIRSIYYMIKVTCAILLQP</sequence>
<dbReference type="Proteomes" id="UP000184080">
    <property type="component" value="Unassembled WGS sequence"/>
</dbReference>
<evidence type="ECO:0000313" key="3">
    <source>
        <dbReference type="Proteomes" id="UP000184080"/>
    </source>
</evidence>
<dbReference type="PANTHER" id="PTHR48090">
    <property type="entry name" value="UNDECAPRENYL-PHOSPHATE 4-DEOXY-4-FORMAMIDO-L-ARABINOSE TRANSFERASE-RELATED"/>
    <property type="match status" value="1"/>
</dbReference>
<dbReference type="OrthoDB" id="9810303at2"/>
<dbReference type="SUPFAM" id="SSF53448">
    <property type="entry name" value="Nucleotide-diphospho-sugar transferases"/>
    <property type="match status" value="1"/>
</dbReference>
<dbReference type="EMBL" id="FQZO01000002">
    <property type="protein sequence ID" value="SHI97149.1"/>
    <property type="molecule type" value="Genomic_DNA"/>
</dbReference>
<dbReference type="CDD" id="cd04179">
    <property type="entry name" value="DPM_DPG-synthase_like"/>
    <property type="match status" value="1"/>
</dbReference>
<dbReference type="Pfam" id="PF00535">
    <property type="entry name" value="Glycos_transf_2"/>
    <property type="match status" value="1"/>
</dbReference>
<dbReference type="InterPro" id="IPR029044">
    <property type="entry name" value="Nucleotide-diphossugar_trans"/>
</dbReference>
<dbReference type="PANTHER" id="PTHR48090:SF7">
    <property type="entry name" value="RFBJ PROTEIN"/>
    <property type="match status" value="1"/>
</dbReference>
<organism evidence="2 3">
    <name type="scientific">Clostridium amylolyticum</name>
    <dbReference type="NCBI Taxonomy" id="1121298"/>
    <lineage>
        <taxon>Bacteria</taxon>
        <taxon>Bacillati</taxon>
        <taxon>Bacillota</taxon>
        <taxon>Clostridia</taxon>
        <taxon>Eubacteriales</taxon>
        <taxon>Clostridiaceae</taxon>
        <taxon>Clostridium</taxon>
    </lineage>
</organism>
<gene>
    <name evidence="2" type="ORF">SAMN05444401_1945</name>
</gene>
<reference evidence="2 3" key="1">
    <citation type="submission" date="2016-11" db="EMBL/GenBank/DDBJ databases">
        <authorList>
            <person name="Jaros S."/>
            <person name="Januszkiewicz K."/>
            <person name="Wedrychowicz H."/>
        </authorList>
    </citation>
    <scope>NUCLEOTIDE SEQUENCE [LARGE SCALE GENOMIC DNA]</scope>
    <source>
        <strain evidence="2 3">DSM 21864</strain>
    </source>
</reference>
<protein>
    <recommendedName>
        <fullName evidence="1">Glycosyltransferase 2-like domain-containing protein</fullName>
    </recommendedName>
</protein>
<dbReference type="STRING" id="1121298.SAMN05444401_1945"/>
<dbReference type="Gene3D" id="3.90.550.10">
    <property type="entry name" value="Spore Coat Polysaccharide Biosynthesis Protein SpsA, Chain A"/>
    <property type="match status" value="1"/>
</dbReference>
<name>A0A1M6FHP3_9CLOT</name>
<keyword evidence="3" id="KW-1185">Reference proteome</keyword>
<dbReference type="AlphaFoldDB" id="A0A1M6FHP3"/>
<dbReference type="RefSeq" id="WP_073005922.1">
    <property type="nucleotide sequence ID" value="NZ_FQZO01000002.1"/>
</dbReference>
<proteinExistence type="predicted"/>